<dbReference type="AlphaFoldDB" id="A0A0C2J2D8"/>
<gene>
    <name evidence="1" type="ORF">RF11_03950</name>
</gene>
<keyword evidence="2" id="KW-1185">Reference proteome</keyword>
<comment type="caution">
    <text evidence="1">The sequence shown here is derived from an EMBL/GenBank/DDBJ whole genome shotgun (WGS) entry which is preliminary data.</text>
</comment>
<name>A0A0C2J2D8_THEKT</name>
<sequence>MKTDYTFSAIIVPSSDHSHFFHPNDHQIRAIISEMRSMVSSTTWSIKSSASALLPEYHIIQRIRTQERYPYTIPKNPASLNVPTEYHIPHPWQHFLLANLTEPII</sequence>
<dbReference type="EMBL" id="JWZT01004756">
    <property type="protein sequence ID" value="KII63247.1"/>
    <property type="molecule type" value="Genomic_DNA"/>
</dbReference>
<reference evidence="1 2" key="1">
    <citation type="journal article" date="2014" name="Genome Biol. Evol.">
        <title>The genome of the myxosporean Thelohanellus kitauei shows adaptations to nutrient acquisition within its fish host.</title>
        <authorList>
            <person name="Yang Y."/>
            <person name="Xiong J."/>
            <person name="Zhou Z."/>
            <person name="Huo F."/>
            <person name="Miao W."/>
            <person name="Ran C."/>
            <person name="Liu Y."/>
            <person name="Zhang J."/>
            <person name="Feng J."/>
            <person name="Wang M."/>
            <person name="Wang M."/>
            <person name="Wang L."/>
            <person name="Yao B."/>
        </authorList>
    </citation>
    <scope>NUCLEOTIDE SEQUENCE [LARGE SCALE GENOMIC DNA]</scope>
    <source>
        <strain evidence="1">Wuqing</strain>
    </source>
</reference>
<proteinExistence type="predicted"/>
<evidence type="ECO:0000313" key="2">
    <source>
        <dbReference type="Proteomes" id="UP000031668"/>
    </source>
</evidence>
<protein>
    <submittedName>
        <fullName evidence="1">Uncharacterized protein</fullName>
    </submittedName>
</protein>
<organism evidence="1 2">
    <name type="scientific">Thelohanellus kitauei</name>
    <name type="common">Myxosporean</name>
    <dbReference type="NCBI Taxonomy" id="669202"/>
    <lineage>
        <taxon>Eukaryota</taxon>
        <taxon>Metazoa</taxon>
        <taxon>Cnidaria</taxon>
        <taxon>Myxozoa</taxon>
        <taxon>Myxosporea</taxon>
        <taxon>Bivalvulida</taxon>
        <taxon>Platysporina</taxon>
        <taxon>Myxobolidae</taxon>
        <taxon>Thelohanellus</taxon>
    </lineage>
</organism>
<dbReference type="Proteomes" id="UP000031668">
    <property type="component" value="Unassembled WGS sequence"/>
</dbReference>
<evidence type="ECO:0000313" key="1">
    <source>
        <dbReference type="EMBL" id="KII63247.1"/>
    </source>
</evidence>
<accession>A0A0C2J2D8</accession>